<sequence length="475" mass="53152">MNLAVLESNVLPDFVEDKLEGDEFTVINLSKHGTFLATGSLKGIVQVWDFDTRQPIRSLAAHAAQVTAVSFERSGRYLLSASRDSNCIYWDLYDGSIKFQIAFNSPILWAQMHPKEKQFALSPYLENPQIVDLPDSPDAKLIRHVVKISAEPDLSTDQTISTDRVYITTGSFDRKGEYLYLGNSQGAISVLHVKSLTITTSIQISESAVKSVDLNPSRTQAAICTDSLMTVSIQHLPDKPIQLQLLRQLEQVPNQTVFTNCGYSHDGAYIYAGSAAPGQHNIYMWETETAFLIKGLEGPREDLLNVMWHPKRPTLVSVSSEKCIYVWGGDYRDAWAVVLPGFKQIDECQQYEEREDEFDIVVEAPRAPVPGNDEFVDVDTMDSDDDEYGQDMVLPILLEPDMDLEMVEAPVVRNPWLVQVAPILKNEPVIVEQPADSGDHVDKKGDLPVVEPPSRDLSHVEQEDDDNDIIDVEAF</sequence>
<dbReference type="PROSITE" id="PS50082">
    <property type="entry name" value="WD_REPEATS_2"/>
    <property type="match status" value="2"/>
</dbReference>
<gene>
    <name evidence="7" type="ORF">SmJEL517_g02026</name>
</gene>
<evidence type="ECO:0000256" key="1">
    <source>
        <dbReference type="ARBA" id="ARBA00004123"/>
    </source>
</evidence>
<proteinExistence type="predicted"/>
<dbReference type="PROSITE" id="PS50294">
    <property type="entry name" value="WD_REPEATS_REGION"/>
    <property type="match status" value="1"/>
</dbReference>
<dbReference type="SMART" id="SM00320">
    <property type="entry name" value="WD40"/>
    <property type="match status" value="3"/>
</dbReference>
<dbReference type="InterPro" id="IPR037850">
    <property type="entry name" value="RBBP5/Swd1"/>
</dbReference>
<dbReference type="InterPro" id="IPR036322">
    <property type="entry name" value="WD40_repeat_dom_sf"/>
</dbReference>
<dbReference type="AlphaFoldDB" id="A0A507C423"/>
<dbReference type="InterPro" id="IPR015943">
    <property type="entry name" value="WD40/YVTN_repeat-like_dom_sf"/>
</dbReference>
<feature type="compositionally biased region" description="Acidic residues" evidence="6">
    <location>
        <begin position="462"/>
        <end position="475"/>
    </location>
</feature>
<feature type="repeat" description="WD" evidence="5">
    <location>
        <begin position="27"/>
        <end position="58"/>
    </location>
</feature>
<dbReference type="PANTHER" id="PTHR44040">
    <property type="entry name" value="RETINOBLASTOMA-BINDING PROTEIN 5"/>
    <property type="match status" value="1"/>
</dbReference>
<dbReference type="Gene3D" id="2.130.10.10">
    <property type="entry name" value="YVTN repeat-like/Quinoprotein amine dehydrogenase"/>
    <property type="match status" value="2"/>
</dbReference>
<dbReference type="Pfam" id="PF00400">
    <property type="entry name" value="WD40"/>
    <property type="match status" value="2"/>
</dbReference>
<feature type="compositionally biased region" description="Basic and acidic residues" evidence="6">
    <location>
        <begin position="437"/>
        <end position="446"/>
    </location>
</feature>
<comment type="caution">
    <text evidence="7">The sequence shown here is derived from an EMBL/GenBank/DDBJ whole genome shotgun (WGS) entry which is preliminary data.</text>
</comment>
<reference evidence="7 8" key="1">
    <citation type="journal article" date="2019" name="Sci. Rep.">
        <title>Comparative genomics of chytrid fungi reveal insights into the obligate biotrophic and pathogenic lifestyle of Synchytrium endobioticum.</title>
        <authorList>
            <person name="van de Vossenberg B.T.L.H."/>
            <person name="Warris S."/>
            <person name="Nguyen H.D.T."/>
            <person name="van Gent-Pelzer M.P.E."/>
            <person name="Joly D.L."/>
            <person name="van de Geest H.C."/>
            <person name="Bonants P.J.M."/>
            <person name="Smith D.S."/>
            <person name="Levesque C.A."/>
            <person name="van der Lee T.A.J."/>
        </authorList>
    </citation>
    <scope>NUCLEOTIDE SEQUENCE [LARGE SCALE GENOMIC DNA]</scope>
    <source>
        <strain evidence="7 8">JEL517</strain>
    </source>
</reference>
<dbReference type="PANTHER" id="PTHR44040:SF1">
    <property type="entry name" value="RETINOBLASTOMA-BINDING PROTEIN 5"/>
    <property type="match status" value="1"/>
</dbReference>
<dbReference type="RefSeq" id="XP_031026149.1">
    <property type="nucleotide sequence ID" value="XM_031167954.1"/>
</dbReference>
<dbReference type="InterPro" id="IPR001680">
    <property type="entry name" value="WD40_rpt"/>
</dbReference>
<keyword evidence="3" id="KW-0677">Repeat</keyword>
<feature type="repeat" description="WD" evidence="5">
    <location>
        <begin position="59"/>
        <end position="100"/>
    </location>
</feature>
<evidence type="ECO:0000256" key="3">
    <source>
        <dbReference type="ARBA" id="ARBA00022737"/>
    </source>
</evidence>
<organism evidence="7 8">
    <name type="scientific">Synchytrium microbalum</name>
    <dbReference type="NCBI Taxonomy" id="1806994"/>
    <lineage>
        <taxon>Eukaryota</taxon>
        <taxon>Fungi</taxon>
        <taxon>Fungi incertae sedis</taxon>
        <taxon>Chytridiomycota</taxon>
        <taxon>Chytridiomycota incertae sedis</taxon>
        <taxon>Chytridiomycetes</taxon>
        <taxon>Synchytriales</taxon>
        <taxon>Synchytriaceae</taxon>
        <taxon>Synchytrium</taxon>
    </lineage>
</organism>
<keyword evidence="2 5" id="KW-0853">WD repeat</keyword>
<dbReference type="SUPFAM" id="SSF50978">
    <property type="entry name" value="WD40 repeat-like"/>
    <property type="match status" value="1"/>
</dbReference>
<evidence type="ECO:0000313" key="7">
    <source>
        <dbReference type="EMBL" id="TPX35717.1"/>
    </source>
</evidence>
<evidence type="ECO:0000256" key="6">
    <source>
        <dbReference type="SAM" id="MobiDB-lite"/>
    </source>
</evidence>
<evidence type="ECO:0000313" key="8">
    <source>
        <dbReference type="Proteomes" id="UP000319731"/>
    </source>
</evidence>
<dbReference type="STRING" id="1806994.A0A507C423"/>
<evidence type="ECO:0000256" key="4">
    <source>
        <dbReference type="ARBA" id="ARBA00023242"/>
    </source>
</evidence>
<dbReference type="Proteomes" id="UP000319731">
    <property type="component" value="Unassembled WGS sequence"/>
</dbReference>
<dbReference type="GO" id="GO:0048188">
    <property type="term" value="C:Set1C/COMPASS complex"/>
    <property type="evidence" value="ECO:0007669"/>
    <property type="project" value="InterPro"/>
</dbReference>
<dbReference type="GeneID" id="42003251"/>
<evidence type="ECO:0000256" key="2">
    <source>
        <dbReference type="ARBA" id="ARBA00022574"/>
    </source>
</evidence>
<comment type="subcellular location">
    <subcellularLocation>
        <location evidence="1">Nucleus</location>
    </subcellularLocation>
</comment>
<protein>
    <submittedName>
        <fullName evidence="7">Uncharacterized protein</fullName>
    </submittedName>
</protein>
<keyword evidence="4" id="KW-0539">Nucleus</keyword>
<dbReference type="EMBL" id="QEAO01000007">
    <property type="protein sequence ID" value="TPX35717.1"/>
    <property type="molecule type" value="Genomic_DNA"/>
</dbReference>
<keyword evidence="8" id="KW-1185">Reference proteome</keyword>
<accession>A0A507C423</accession>
<dbReference type="OrthoDB" id="196858at2759"/>
<name>A0A507C423_9FUNG</name>
<evidence type="ECO:0000256" key="5">
    <source>
        <dbReference type="PROSITE-ProRule" id="PRU00221"/>
    </source>
</evidence>
<feature type="region of interest" description="Disordered" evidence="6">
    <location>
        <begin position="434"/>
        <end position="475"/>
    </location>
</feature>